<accession>A0A2G2WDD9</accession>
<dbReference type="PANTHER" id="PTHR34997">
    <property type="entry name" value="AM15"/>
    <property type="match status" value="1"/>
</dbReference>
<protein>
    <recommendedName>
        <fullName evidence="3">LysM domain-containing protein</fullName>
    </recommendedName>
</protein>
<evidence type="ECO:0000313" key="5">
    <source>
        <dbReference type="Proteomes" id="UP000224567"/>
    </source>
</evidence>
<dbReference type="SMART" id="SM00257">
    <property type="entry name" value="LysM"/>
    <property type="match status" value="1"/>
</dbReference>
<keyword evidence="5" id="KW-1185">Reference proteome</keyword>
<evidence type="ECO:0000256" key="2">
    <source>
        <dbReference type="ARBA" id="ARBA00023026"/>
    </source>
</evidence>
<dbReference type="OrthoDB" id="1921017at2759"/>
<dbReference type="GO" id="GO:0008061">
    <property type="term" value="F:chitin binding"/>
    <property type="evidence" value="ECO:0007669"/>
    <property type="project" value="UniProtKB-KW"/>
</dbReference>
<dbReference type="SUPFAM" id="SSF54106">
    <property type="entry name" value="LysM domain"/>
    <property type="match status" value="1"/>
</dbReference>
<dbReference type="Proteomes" id="UP000224567">
    <property type="component" value="Unassembled WGS sequence"/>
</dbReference>
<dbReference type="EMBL" id="MLFT02000007">
    <property type="protein sequence ID" value="PHT43284.1"/>
    <property type="molecule type" value="Genomic_DNA"/>
</dbReference>
<dbReference type="STRING" id="33114.A0A2G2WDD9"/>
<dbReference type="InterPro" id="IPR018392">
    <property type="entry name" value="LysM"/>
</dbReference>
<keyword evidence="2" id="KW-0843">Virulence</keyword>
<dbReference type="InterPro" id="IPR036779">
    <property type="entry name" value="LysM_dom_sf"/>
</dbReference>
<dbReference type="AlphaFoldDB" id="A0A2G2WDD9"/>
<dbReference type="PROSITE" id="PS51782">
    <property type="entry name" value="LYSM"/>
    <property type="match status" value="1"/>
</dbReference>
<evidence type="ECO:0000256" key="1">
    <source>
        <dbReference type="ARBA" id="ARBA00022669"/>
    </source>
</evidence>
<reference evidence="4 5" key="1">
    <citation type="journal article" date="2017" name="Genome Biol.">
        <title>New reference genome sequences of hot pepper reveal the massive evolution of plant disease-resistance genes by retroduplication.</title>
        <authorList>
            <person name="Kim S."/>
            <person name="Park J."/>
            <person name="Yeom S.I."/>
            <person name="Kim Y.M."/>
            <person name="Seo E."/>
            <person name="Kim K.T."/>
            <person name="Kim M.S."/>
            <person name="Lee J.M."/>
            <person name="Cheong K."/>
            <person name="Shin H.S."/>
            <person name="Kim S.B."/>
            <person name="Han K."/>
            <person name="Lee J."/>
            <person name="Park M."/>
            <person name="Lee H.A."/>
            <person name="Lee H.Y."/>
            <person name="Lee Y."/>
            <person name="Oh S."/>
            <person name="Lee J.H."/>
            <person name="Choi E."/>
            <person name="Choi E."/>
            <person name="Lee S.E."/>
            <person name="Jeon J."/>
            <person name="Kim H."/>
            <person name="Choi G."/>
            <person name="Song H."/>
            <person name="Lee J."/>
            <person name="Lee S.C."/>
            <person name="Kwon J.K."/>
            <person name="Lee H.Y."/>
            <person name="Koo N."/>
            <person name="Hong Y."/>
            <person name="Kim R.W."/>
            <person name="Kang W.H."/>
            <person name="Huh J.H."/>
            <person name="Kang B.C."/>
            <person name="Yang T.J."/>
            <person name="Lee Y.H."/>
            <person name="Bennetzen J.L."/>
            <person name="Choi D."/>
        </authorList>
    </citation>
    <scope>NUCLEOTIDE SEQUENCE [LARGE SCALE GENOMIC DNA]</scope>
    <source>
        <strain evidence="5">cv. PBC81</strain>
    </source>
</reference>
<proteinExistence type="predicted"/>
<dbReference type="CDD" id="cd00118">
    <property type="entry name" value="LysM"/>
    <property type="match status" value="1"/>
</dbReference>
<gene>
    <name evidence="4" type="ORF">CQW23_17309</name>
</gene>
<reference evidence="5" key="2">
    <citation type="journal article" date="2017" name="J. Anim. Genet.">
        <title>Multiple reference genome sequences of hot pepper reveal the massive evolution of plant disease resistance genes by retroduplication.</title>
        <authorList>
            <person name="Kim S."/>
            <person name="Park J."/>
            <person name="Yeom S.-I."/>
            <person name="Kim Y.-M."/>
            <person name="Seo E."/>
            <person name="Kim K.-T."/>
            <person name="Kim M.-S."/>
            <person name="Lee J.M."/>
            <person name="Cheong K."/>
            <person name="Shin H.-S."/>
            <person name="Kim S.-B."/>
            <person name="Han K."/>
            <person name="Lee J."/>
            <person name="Park M."/>
            <person name="Lee H.-A."/>
            <person name="Lee H.-Y."/>
            <person name="Lee Y."/>
            <person name="Oh S."/>
            <person name="Lee J.H."/>
            <person name="Choi E."/>
            <person name="Choi E."/>
            <person name="Lee S.E."/>
            <person name="Jeon J."/>
            <person name="Kim H."/>
            <person name="Choi G."/>
            <person name="Song H."/>
            <person name="Lee J."/>
            <person name="Lee S.-C."/>
            <person name="Kwon J.-K."/>
            <person name="Lee H.-Y."/>
            <person name="Koo N."/>
            <person name="Hong Y."/>
            <person name="Kim R.W."/>
            <person name="Kang W.-H."/>
            <person name="Huh J.H."/>
            <person name="Kang B.-C."/>
            <person name="Yang T.-J."/>
            <person name="Lee Y.-H."/>
            <person name="Bennetzen J.L."/>
            <person name="Choi D."/>
        </authorList>
    </citation>
    <scope>NUCLEOTIDE SEQUENCE [LARGE SCALE GENOMIC DNA]</scope>
    <source>
        <strain evidence="5">cv. PBC81</strain>
    </source>
</reference>
<dbReference type="PANTHER" id="PTHR34997:SF1">
    <property type="entry name" value="PEPTIDOGLYCAN-BINDING LYSIN DOMAIN"/>
    <property type="match status" value="1"/>
</dbReference>
<name>A0A2G2WDD9_CAPBA</name>
<sequence length="93" mass="10305">MVKASNYSVNYLILVLSFLILLTSYQGLARAFFKGTTIANPDCRNIYAAEAGDTCESLIESFNLKAEDFSNLNPNLNCEKIFVGEWLCINGVV</sequence>
<evidence type="ECO:0000313" key="4">
    <source>
        <dbReference type="EMBL" id="PHT43284.1"/>
    </source>
</evidence>
<organism evidence="4 5">
    <name type="scientific">Capsicum baccatum</name>
    <name type="common">Peruvian pepper</name>
    <dbReference type="NCBI Taxonomy" id="33114"/>
    <lineage>
        <taxon>Eukaryota</taxon>
        <taxon>Viridiplantae</taxon>
        <taxon>Streptophyta</taxon>
        <taxon>Embryophyta</taxon>
        <taxon>Tracheophyta</taxon>
        <taxon>Spermatophyta</taxon>
        <taxon>Magnoliopsida</taxon>
        <taxon>eudicotyledons</taxon>
        <taxon>Gunneridae</taxon>
        <taxon>Pentapetalae</taxon>
        <taxon>asterids</taxon>
        <taxon>lamiids</taxon>
        <taxon>Solanales</taxon>
        <taxon>Solanaceae</taxon>
        <taxon>Solanoideae</taxon>
        <taxon>Capsiceae</taxon>
        <taxon>Capsicum</taxon>
    </lineage>
</organism>
<dbReference type="InterPro" id="IPR052210">
    <property type="entry name" value="LysM1-like"/>
</dbReference>
<keyword evidence="1" id="KW-0147">Chitin-binding</keyword>
<dbReference type="Gene3D" id="3.10.350.10">
    <property type="entry name" value="LysM domain"/>
    <property type="match status" value="1"/>
</dbReference>
<feature type="domain" description="LysM" evidence="3">
    <location>
        <begin position="45"/>
        <end position="89"/>
    </location>
</feature>
<evidence type="ECO:0000259" key="3">
    <source>
        <dbReference type="PROSITE" id="PS51782"/>
    </source>
</evidence>
<dbReference type="Pfam" id="PF01476">
    <property type="entry name" value="LysM"/>
    <property type="match status" value="1"/>
</dbReference>
<comment type="caution">
    <text evidence="4">The sequence shown here is derived from an EMBL/GenBank/DDBJ whole genome shotgun (WGS) entry which is preliminary data.</text>
</comment>